<dbReference type="EMBL" id="JAACNH010000001">
    <property type="protein sequence ID" value="KAG8455090.1"/>
    <property type="molecule type" value="Genomic_DNA"/>
</dbReference>
<dbReference type="AlphaFoldDB" id="A0A8T2KHT6"/>
<reference evidence="1" key="1">
    <citation type="thesis" date="2020" institute="ProQuest LLC" country="789 East Eisenhower Parkway, Ann Arbor, MI, USA">
        <title>Comparative Genomics and Chromosome Evolution.</title>
        <authorList>
            <person name="Mudd A.B."/>
        </authorList>
    </citation>
    <scope>NUCLEOTIDE SEQUENCE</scope>
    <source>
        <strain evidence="1">Female2</strain>
        <tissue evidence="1">Blood</tissue>
    </source>
</reference>
<dbReference type="GO" id="GO:0004439">
    <property type="term" value="F:phosphatidylinositol-4,5-bisphosphate 5-phosphatase activity"/>
    <property type="evidence" value="ECO:0007669"/>
    <property type="project" value="TreeGrafter"/>
</dbReference>
<accession>A0A8T2KHT6</accession>
<organism evidence="1 2">
    <name type="scientific">Hymenochirus boettgeri</name>
    <name type="common">Congo dwarf clawed frog</name>
    <dbReference type="NCBI Taxonomy" id="247094"/>
    <lineage>
        <taxon>Eukaryota</taxon>
        <taxon>Metazoa</taxon>
        <taxon>Chordata</taxon>
        <taxon>Craniata</taxon>
        <taxon>Vertebrata</taxon>
        <taxon>Euteleostomi</taxon>
        <taxon>Amphibia</taxon>
        <taxon>Batrachia</taxon>
        <taxon>Anura</taxon>
        <taxon>Pipoidea</taxon>
        <taxon>Pipidae</taxon>
        <taxon>Pipinae</taxon>
        <taxon>Hymenochirus</taxon>
    </lineage>
</organism>
<dbReference type="SUPFAM" id="SSF52799">
    <property type="entry name" value="(Phosphotyrosine protein) phosphatases II"/>
    <property type="match status" value="1"/>
</dbReference>
<evidence type="ECO:0000313" key="1">
    <source>
        <dbReference type="EMBL" id="KAG8455090.1"/>
    </source>
</evidence>
<dbReference type="GO" id="GO:0005739">
    <property type="term" value="C:mitochondrion"/>
    <property type="evidence" value="ECO:0007669"/>
    <property type="project" value="TreeGrafter"/>
</dbReference>
<dbReference type="PANTHER" id="PTHR46712:SF1">
    <property type="entry name" value="PHOSPHATIDYLGLYCEROPHOSPHATASE AND PROTEIN-TYROSINE PHOSPHATASE 1"/>
    <property type="match status" value="1"/>
</dbReference>
<gene>
    <name evidence="1" type="ORF">GDO86_001348</name>
</gene>
<dbReference type="PANTHER" id="PTHR46712">
    <property type="entry name" value="PHOSPHATIDYLGLYCEROPHOSPHATASE AND PROTEIN-TYROSINE PHOSPHATASE 1"/>
    <property type="match status" value="1"/>
</dbReference>
<sequence>MYVVARVAFYPSLFYNMVMEKVTSRKWYNRIDQTVVLGALPFRSMSSKLTSEENVRGVITMNEEYETWLLCNSTEAGRSRSATMVAAYLIQWKPEVAAAFIAKHRPHIISGTISCKCWRCFTAWLMVLGEPQSGAEHSDHCPV</sequence>
<dbReference type="Gene3D" id="3.90.190.10">
    <property type="entry name" value="Protein tyrosine phosphatase superfamily"/>
    <property type="match status" value="1"/>
</dbReference>
<evidence type="ECO:0000313" key="2">
    <source>
        <dbReference type="Proteomes" id="UP000812440"/>
    </source>
</evidence>
<dbReference type="InterPro" id="IPR042165">
    <property type="entry name" value="PTPMT1"/>
</dbReference>
<dbReference type="GO" id="GO:0004721">
    <property type="term" value="F:phosphoprotein phosphatase activity"/>
    <property type="evidence" value="ECO:0007669"/>
    <property type="project" value="InterPro"/>
</dbReference>
<dbReference type="Proteomes" id="UP000812440">
    <property type="component" value="Chromosome 1"/>
</dbReference>
<dbReference type="GO" id="GO:0008962">
    <property type="term" value="F:phosphatidylglycerophosphatase activity"/>
    <property type="evidence" value="ECO:0007669"/>
    <property type="project" value="TreeGrafter"/>
</dbReference>
<name>A0A8T2KHT6_9PIPI</name>
<dbReference type="InterPro" id="IPR029021">
    <property type="entry name" value="Prot-tyrosine_phosphatase-like"/>
</dbReference>
<comment type="caution">
    <text evidence="1">The sequence shown here is derived from an EMBL/GenBank/DDBJ whole genome shotgun (WGS) entry which is preliminary data.</text>
</comment>
<protein>
    <submittedName>
        <fullName evidence="1">Uncharacterized protein</fullName>
    </submittedName>
</protein>
<proteinExistence type="predicted"/>
<dbReference type="OrthoDB" id="273181at2759"/>
<keyword evidence="2" id="KW-1185">Reference proteome</keyword>